<keyword evidence="5" id="KW-1185">Reference proteome</keyword>
<dbReference type="Proteomes" id="UP000428328">
    <property type="component" value="Chromosome"/>
</dbReference>
<feature type="active site" evidence="3">
    <location>
        <position position="47"/>
    </location>
</feature>
<dbReference type="GO" id="GO:0005737">
    <property type="term" value="C:cytoplasm"/>
    <property type="evidence" value="ECO:0007669"/>
    <property type="project" value="TreeGrafter"/>
</dbReference>
<dbReference type="PIRSF" id="PIRSF016184">
    <property type="entry name" value="PhzC_PhzF"/>
    <property type="match status" value="1"/>
</dbReference>
<dbReference type="GO" id="GO:0016853">
    <property type="term" value="F:isomerase activity"/>
    <property type="evidence" value="ECO:0007669"/>
    <property type="project" value="UniProtKB-KW"/>
</dbReference>
<organism evidence="4 5">
    <name type="scientific">Pseudodesulfovibrio cashew</name>
    <dbReference type="NCBI Taxonomy" id="2678688"/>
    <lineage>
        <taxon>Bacteria</taxon>
        <taxon>Pseudomonadati</taxon>
        <taxon>Thermodesulfobacteriota</taxon>
        <taxon>Desulfovibrionia</taxon>
        <taxon>Desulfovibrionales</taxon>
        <taxon>Desulfovibrionaceae</taxon>
    </lineage>
</organism>
<dbReference type="PANTHER" id="PTHR13774:SF39">
    <property type="entry name" value="BIOSYNTHESIS PROTEIN, PUTATIVE-RELATED"/>
    <property type="match status" value="1"/>
</dbReference>
<comment type="similarity">
    <text evidence="1">Belongs to the PhzF family.</text>
</comment>
<name>A0A6I6JG10_9BACT</name>
<evidence type="ECO:0000256" key="2">
    <source>
        <dbReference type="ARBA" id="ARBA00023235"/>
    </source>
</evidence>
<dbReference type="SUPFAM" id="SSF54506">
    <property type="entry name" value="Diaminopimelate epimerase-like"/>
    <property type="match status" value="1"/>
</dbReference>
<evidence type="ECO:0000256" key="3">
    <source>
        <dbReference type="PIRSR" id="PIRSR016184-1"/>
    </source>
</evidence>
<dbReference type="NCBIfam" id="NF007625">
    <property type="entry name" value="PRK10281.1"/>
    <property type="match status" value="1"/>
</dbReference>
<accession>A0A6I6JG10</accession>
<keyword evidence="2 4" id="KW-0413">Isomerase</keyword>
<dbReference type="RefSeq" id="WP_158950351.1">
    <property type="nucleotide sequence ID" value="NZ_CP046400.1"/>
</dbReference>
<evidence type="ECO:0000256" key="1">
    <source>
        <dbReference type="ARBA" id="ARBA00008270"/>
    </source>
</evidence>
<evidence type="ECO:0000313" key="5">
    <source>
        <dbReference type="Proteomes" id="UP000428328"/>
    </source>
</evidence>
<gene>
    <name evidence="4" type="ORF">GM415_17155</name>
</gene>
<dbReference type="NCBIfam" id="TIGR00654">
    <property type="entry name" value="PhzF_family"/>
    <property type="match status" value="1"/>
</dbReference>
<dbReference type="EMBL" id="CP046400">
    <property type="protein sequence ID" value="QGY41776.1"/>
    <property type="molecule type" value="Genomic_DNA"/>
</dbReference>
<sequence length="314" mass="32632">MKQVPVLLVDAFTTTPGKGNRAGVVLDASGLTEPEMQAVAALVGVSETAFMIPAPDGAGYELEVRYFTPAAEVPICGHATIASHFVRSRRIGLDNGTVTVKTGAGVLPVDIVTEGKNRKIIMTQGRVSLSPPYGEEDRELILSALGLSERDLAEGLPVTEASTGHSKVMVPIRSVETLDALEPNMDVLAGVSKRIGCNGFFVFAFNGEGDPCLTSGRMFAPAIGVDEDPVTGNGNGPCGAYLSSHGVLPDVPLHAYLGRQGVAMGKEGVIEVTVQRKDGAPVLIQVGGTAVEAGAMTVELQMDDSGHILARAVS</sequence>
<protein>
    <submittedName>
        <fullName evidence="4">PhzF family isomerase</fullName>
    </submittedName>
</protein>
<dbReference type="InterPro" id="IPR003719">
    <property type="entry name" value="Phenazine_PhzF-like"/>
</dbReference>
<dbReference type="KEGG" id="psel:GM415_17155"/>
<proteinExistence type="inferred from homology"/>
<reference evidence="4 5" key="1">
    <citation type="submission" date="2019-11" db="EMBL/GenBank/DDBJ databases">
        <authorList>
            <person name="Zheng R.K."/>
            <person name="Sun C.M."/>
        </authorList>
    </citation>
    <scope>NUCLEOTIDE SEQUENCE [LARGE SCALE GENOMIC DNA]</scope>
    <source>
        <strain evidence="4 5">SRB007</strain>
    </source>
</reference>
<dbReference type="PANTHER" id="PTHR13774">
    <property type="entry name" value="PHENAZINE BIOSYNTHESIS PROTEIN"/>
    <property type="match status" value="1"/>
</dbReference>
<dbReference type="Gene3D" id="3.10.310.10">
    <property type="entry name" value="Diaminopimelate Epimerase, Chain A, domain 1"/>
    <property type="match status" value="2"/>
</dbReference>
<dbReference type="AlphaFoldDB" id="A0A6I6JG10"/>
<dbReference type="Pfam" id="PF02567">
    <property type="entry name" value="PhzC-PhzF"/>
    <property type="match status" value="1"/>
</dbReference>
<evidence type="ECO:0000313" key="4">
    <source>
        <dbReference type="EMBL" id="QGY41776.1"/>
    </source>
</evidence>